<feature type="domain" description="D-galactarate/Altronate dehydratase C-terminal" evidence="4">
    <location>
        <begin position="145"/>
        <end position="382"/>
    </location>
</feature>
<protein>
    <submittedName>
        <fullName evidence="5">Altronate dehydratase</fullName>
    </submittedName>
</protein>
<evidence type="ECO:0000259" key="4">
    <source>
        <dbReference type="Pfam" id="PF20629"/>
    </source>
</evidence>
<keyword evidence="2" id="KW-0456">Lyase</keyword>
<dbReference type="Pfam" id="PF04295">
    <property type="entry name" value="GD_AH_second"/>
    <property type="match status" value="1"/>
</dbReference>
<dbReference type="PANTHER" id="PTHR30536">
    <property type="entry name" value="ALTRONATE/GALACTARATE DEHYDRATASE"/>
    <property type="match status" value="1"/>
</dbReference>
<gene>
    <name evidence="5" type="ORF">DesteDRAFT_0009</name>
</gene>
<dbReference type="RefSeq" id="WP_035063750.1">
    <property type="nucleotide sequence ID" value="NZ_KI632512.1"/>
</dbReference>
<name>W9E4R7_9BACT</name>
<dbReference type="InterPro" id="IPR048332">
    <property type="entry name" value="GD_AH_C"/>
</dbReference>
<dbReference type="PANTHER" id="PTHR30536:SF5">
    <property type="entry name" value="ALTRONATE DEHYDRATASE"/>
    <property type="match status" value="1"/>
</dbReference>
<accession>W9E4R7</accession>
<dbReference type="AlphaFoldDB" id="W9E4R7"/>
<evidence type="ECO:0000259" key="3">
    <source>
        <dbReference type="Pfam" id="PF04295"/>
    </source>
</evidence>
<dbReference type="InterPro" id="IPR007392">
    <property type="entry name" value="GD_AH_second"/>
</dbReference>
<dbReference type="EMBL" id="AZAO01000001">
    <property type="protein sequence ID" value="ETA73120.1"/>
    <property type="molecule type" value="Genomic_DNA"/>
</dbReference>
<comment type="similarity">
    <text evidence="1">Belongs to the UxaA family.</text>
</comment>
<dbReference type="Proteomes" id="UP000242380">
    <property type="component" value="Unassembled WGS sequence"/>
</dbReference>
<dbReference type="InterPro" id="IPR052172">
    <property type="entry name" value="UxaA_altronate/galactarate_dh"/>
</dbReference>
<evidence type="ECO:0000313" key="6">
    <source>
        <dbReference type="Proteomes" id="UP000242380"/>
    </source>
</evidence>
<organism evidence="5 6">
    <name type="scientific">Nitratidesulfovibrio termitidis HI1</name>
    <dbReference type="NCBI Taxonomy" id="644897"/>
    <lineage>
        <taxon>Bacteria</taxon>
        <taxon>Pseudomonadati</taxon>
        <taxon>Thermodesulfobacteriota</taxon>
        <taxon>Desulfovibrionia</taxon>
        <taxon>Desulfovibrionales</taxon>
        <taxon>Desulfovibrionaceae</taxon>
        <taxon>Nitratidesulfovibrio</taxon>
    </lineage>
</organism>
<dbReference type="GO" id="GO:0019698">
    <property type="term" value="P:D-galacturonate catabolic process"/>
    <property type="evidence" value="ECO:0007669"/>
    <property type="project" value="TreeGrafter"/>
</dbReference>
<sequence length="387" mass="41559">MATFWGYKRPDGRVGIRNHILILPASVCASDTTRIIAGQVNGAVTFNNQNGCSQVASDQQFTMDVMAGYAANPNVYGVIVVSLGCENCQMDLVVDAIRERTNKPMTTFIIQQEGGTLKTIERAVRAAKQMAQDASLLRREEFPFSELILGTECGGSDPTSGLAANPLIGELSDRLVALGGTSILSETTELIGAEHILARRARDTQVKDRLYEIIYRYEKALKLVGEEVREGNPSPGNKAGGLTTLEEKSLGCIHKGGHSVINAVYDYAKQVTEKGLVIMDTPGNDPSSVAGMVAGGCQVVVFSTGRGTPTGNPIVPVIKVTGNKLTFAAMEDNIDFNASPVIYGAESMESLTDRFFEMLLETANGKQTKAESLGYTEMAIARVCNYV</sequence>
<comment type="caution">
    <text evidence="5">The sequence shown here is derived from an EMBL/GenBank/DDBJ whole genome shotgun (WGS) entry which is preliminary data.</text>
</comment>
<keyword evidence="6" id="KW-1185">Reference proteome</keyword>
<dbReference type="HOGENOM" id="CLU_029189_1_0_7"/>
<feature type="domain" description="D-galactarate/Altronate dehydratase second" evidence="3">
    <location>
        <begin position="6"/>
        <end position="134"/>
    </location>
</feature>
<dbReference type="OrthoDB" id="9804574at2"/>
<proteinExistence type="inferred from homology"/>
<evidence type="ECO:0000256" key="1">
    <source>
        <dbReference type="ARBA" id="ARBA00010986"/>
    </source>
</evidence>
<reference evidence="5 6" key="1">
    <citation type="submission" date="2013-08" db="EMBL/GenBank/DDBJ databases">
        <authorList>
            <consortium name="DOE Joint Genome Institute"/>
            <person name="Hazen T.C."/>
            <person name="Huntemann M."/>
            <person name="Han J."/>
            <person name="Chen A."/>
            <person name="Kyrpides N."/>
            <person name="Mavromatis K."/>
            <person name="Markowitz V."/>
            <person name="Palaniappan K."/>
            <person name="Ivanova N."/>
            <person name="Schaumberg A."/>
            <person name="Pati A."/>
            <person name="Liolios K."/>
            <person name="Nordberg H.P."/>
            <person name="Cantor M.N."/>
            <person name="Hua S.X."/>
            <person name="Woyke T."/>
        </authorList>
    </citation>
    <scope>NUCLEOTIDE SEQUENCE [LARGE SCALE GENOMIC DNA]</scope>
    <source>
        <strain evidence="5 6">HI1</strain>
    </source>
</reference>
<dbReference type="Pfam" id="PF20629">
    <property type="entry name" value="GD_AH_C"/>
    <property type="match status" value="1"/>
</dbReference>
<dbReference type="GO" id="GO:0016829">
    <property type="term" value="F:lyase activity"/>
    <property type="evidence" value="ECO:0007669"/>
    <property type="project" value="UniProtKB-KW"/>
</dbReference>
<evidence type="ECO:0000313" key="5">
    <source>
        <dbReference type="EMBL" id="ETA73120.1"/>
    </source>
</evidence>
<evidence type="ECO:0000256" key="2">
    <source>
        <dbReference type="ARBA" id="ARBA00023239"/>
    </source>
</evidence>